<reference evidence="1" key="1">
    <citation type="submission" date="2021-01" db="EMBL/GenBank/DDBJ databases">
        <authorList>
            <person name="Kaushik A."/>
        </authorList>
    </citation>
    <scope>NUCLEOTIDE SEQUENCE</scope>
    <source>
        <strain evidence="1">AG5</strain>
    </source>
</reference>
<organism evidence="1 2">
    <name type="scientific">Rhizoctonia solani</name>
    <dbReference type="NCBI Taxonomy" id="456999"/>
    <lineage>
        <taxon>Eukaryota</taxon>
        <taxon>Fungi</taxon>
        <taxon>Dikarya</taxon>
        <taxon>Basidiomycota</taxon>
        <taxon>Agaricomycotina</taxon>
        <taxon>Agaricomycetes</taxon>
        <taxon>Cantharellales</taxon>
        <taxon>Ceratobasidiaceae</taxon>
        <taxon>Rhizoctonia</taxon>
    </lineage>
</organism>
<sequence length="183" mass="19940">RGWGRTTCSHVPRLYGPHLAAFPAPLGRPKSQRRRVGICSCLCLDLIPEHPSAHLENRGCLLPIPTPGCAAQVPPEQAQHIETEFTEESSAYQKMHRQAALARAASQPFISLYSCRLGSLLSTCYTRPIAFPTILPSGRPCIRLPHCIQALLANSAAQTRRLRQHLPWGLGELPAPTAASAGR</sequence>
<dbReference type="AlphaFoldDB" id="A0A8H3DVH8"/>
<name>A0A8H3DVH8_9AGAM</name>
<protein>
    <submittedName>
        <fullName evidence="1">Uncharacterized protein</fullName>
    </submittedName>
</protein>
<dbReference type="EMBL" id="CAJNJQ010000678">
    <property type="protein sequence ID" value="CAE7093787.1"/>
    <property type="molecule type" value="Genomic_DNA"/>
</dbReference>
<proteinExistence type="predicted"/>
<accession>A0A8H3DVH8</accession>
<gene>
    <name evidence="1" type="ORF">RDB_LOCUS34511</name>
</gene>
<comment type="caution">
    <text evidence="1">The sequence shown here is derived from an EMBL/GenBank/DDBJ whole genome shotgun (WGS) entry which is preliminary data.</text>
</comment>
<evidence type="ECO:0000313" key="1">
    <source>
        <dbReference type="EMBL" id="CAE7093787.1"/>
    </source>
</evidence>
<feature type="non-terminal residue" evidence="1">
    <location>
        <position position="1"/>
    </location>
</feature>
<dbReference type="Proteomes" id="UP000663827">
    <property type="component" value="Unassembled WGS sequence"/>
</dbReference>
<evidence type="ECO:0000313" key="2">
    <source>
        <dbReference type="Proteomes" id="UP000663827"/>
    </source>
</evidence>